<name>A0A7V2T142_LEUMU</name>
<evidence type="ECO:0000313" key="2">
    <source>
        <dbReference type="EMBL" id="HFC91421.1"/>
    </source>
</evidence>
<evidence type="ECO:0000259" key="1">
    <source>
        <dbReference type="Pfam" id="PF11898"/>
    </source>
</evidence>
<comment type="caution">
    <text evidence="2">The sequence shown here is derived from an EMBL/GenBank/DDBJ whole genome shotgun (WGS) entry which is preliminary data.</text>
</comment>
<dbReference type="InterPro" id="IPR024590">
    <property type="entry name" value="HrpA_C"/>
</dbReference>
<feature type="non-terminal residue" evidence="2">
    <location>
        <position position="1"/>
    </location>
</feature>
<dbReference type="AlphaFoldDB" id="A0A7V2T142"/>
<dbReference type="EMBL" id="DRMS01000049">
    <property type="protein sequence ID" value="HFC91421.1"/>
    <property type="molecule type" value="Genomic_DNA"/>
</dbReference>
<accession>A0A7V2T142</accession>
<dbReference type="Proteomes" id="UP000885750">
    <property type="component" value="Unassembled WGS sequence"/>
</dbReference>
<organism evidence="2">
    <name type="scientific">Leucothrix mucor</name>
    <dbReference type="NCBI Taxonomy" id="45248"/>
    <lineage>
        <taxon>Bacteria</taxon>
        <taxon>Pseudomonadati</taxon>
        <taxon>Pseudomonadota</taxon>
        <taxon>Gammaproteobacteria</taxon>
        <taxon>Thiotrichales</taxon>
        <taxon>Thiotrichaceae</taxon>
        <taxon>Leucothrix</taxon>
    </lineage>
</organism>
<feature type="domain" description="RNA helicase HrpA C-terminal" evidence="1">
    <location>
        <begin position="1"/>
        <end position="427"/>
    </location>
</feature>
<protein>
    <submittedName>
        <fullName evidence="2">DUF3418 domain-containing protein</fullName>
    </submittedName>
</protein>
<proteinExistence type="predicted"/>
<sequence>VRIPLAALGQLKSASFEYLVPGMIEEKIVQFIRNLPKSVRKQFVPAPHYAKACHEAIQPNDASFISTVAHQLHRMTGNQIAPHILQQIQFEDHLLMRFEVVDESGNIIKAGRDLEQLKGIASAKTSAHIAQQAAKQEKNSIERSNITHWDFGELPETVIIDSMGMKIKAWTALVDEGKSVSIKLFDSAEKAQQQQGLLKLFMLSASKEINYLKRNLPNTRQHCLHYAATGRCDELKQSILKNTVRLVFDTDHYQCYQQQDFIAYLETHRSKLIEQASELCHQLDTILPYHHQVKKALKGSINPAWLEALADITEHLQTLIFVGFLDTLSLHELRQYPRYLKGLQRRVEKLMDNSHKDRGLRLQIQPHWQNYQKFITQEKNISLSVTQKTALQEYRWMLEEFRVSLFAQELGTAFPISEKRLKRKWREILDMS</sequence>
<reference evidence="2" key="1">
    <citation type="journal article" date="2020" name="mSystems">
        <title>Genome- and Community-Level Interaction Insights into Carbon Utilization and Element Cycling Functions of Hydrothermarchaeota in Hydrothermal Sediment.</title>
        <authorList>
            <person name="Zhou Z."/>
            <person name="Liu Y."/>
            <person name="Xu W."/>
            <person name="Pan J."/>
            <person name="Luo Z.H."/>
            <person name="Li M."/>
        </authorList>
    </citation>
    <scope>NUCLEOTIDE SEQUENCE [LARGE SCALE GENOMIC DNA]</scope>
    <source>
        <strain evidence="2">HyVt-493</strain>
    </source>
</reference>
<gene>
    <name evidence="2" type="ORF">ENJ51_01265</name>
</gene>
<dbReference type="Pfam" id="PF11898">
    <property type="entry name" value="DUF3418"/>
    <property type="match status" value="1"/>
</dbReference>